<dbReference type="PANTHER" id="PTHR31496:SF3">
    <property type="entry name" value="TRANSCRIPTION REPRESSOR KAN1"/>
    <property type="match status" value="1"/>
</dbReference>
<evidence type="ECO:0000256" key="4">
    <source>
        <dbReference type="ARBA" id="ARBA00023015"/>
    </source>
</evidence>
<evidence type="ECO:0000256" key="2">
    <source>
        <dbReference type="ARBA" id="ARBA00022473"/>
    </source>
</evidence>
<keyword evidence="10" id="KW-1185">Reference proteome</keyword>
<feature type="region of interest" description="Disordered" evidence="7">
    <location>
        <begin position="135"/>
        <end position="211"/>
    </location>
</feature>
<dbReference type="Gene3D" id="1.10.10.60">
    <property type="entry name" value="Homeodomain-like"/>
    <property type="match status" value="1"/>
</dbReference>
<name>A0AA86RWB8_9FABA</name>
<keyword evidence="5" id="KW-0804">Transcription</keyword>
<dbReference type="Gramene" id="rna-AYBTSS11_LOCUS2348">
    <property type="protein sequence ID" value="CAJ1868133.1"/>
    <property type="gene ID" value="gene-AYBTSS11_LOCUS2348"/>
</dbReference>
<dbReference type="GO" id="GO:0006355">
    <property type="term" value="P:regulation of DNA-templated transcription"/>
    <property type="evidence" value="ECO:0007669"/>
    <property type="project" value="InterPro"/>
</dbReference>
<dbReference type="GO" id="GO:0010158">
    <property type="term" value="P:abaxial cell fate specification"/>
    <property type="evidence" value="ECO:0007669"/>
    <property type="project" value="InterPro"/>
</dbReference>
<reference evidence="9" key="1">
    <citation type="submission" date="2023-10" db="EMBL/GenBank/DDBJ databases">
        <authorList>
            <person name="Domelevo Entfellner J.-B."/>
        </authorList>
    </citation>
    <scope>NUCLEOTIDE SEQUENCE</scope>
</reference>
<dbReference type="InterPro" id="IPR001005">
    <property type="entry name" value="SANT/Myb"/>
</dbReference>
<dbReference type="GO" id="GO:0000976">
    <property type="term" value="F:transcription cis-regulatory region binding"/>
    <property type="evidence" value="ECO:0007669"/>
    <property type="project" value="InterPro"/>
</dbReference>
<dbReference type="EMBL" id="OY731398">
    <property type="protein sequence ID" value="CAJ1868133.1"/>
    <property type="molecule type" value="Genomic_DNA"/>
</dbReference>
<sequence>MSYLNSGGTTVAAAAAYRAATATRFNGISGEAFKSHHPLHHHHSSSHYGVGLGASHDASSGLMRSRFLPKLPTKRSMRAPRMRWTSTLHARFVHAVELLGGHERATPKSVLELMDVKDLTLAHVKSHLQMYRTVKTTDKPAASSGLSDGSGEDDMSPMGSSGGMRQFSDQRSLSDRPVQQDMDYSSANTLWSNSSSNGEPWPQNSANDIEGFRPPIFQSQQISGGYQIQDCDSTKVKNSLSGSSNLECKNPSLEFTLGRPDWNGKGQA</sequence>
<keyword evidence="6" id="KW-0539">Nucleus</keyword>
<organism evidence="9 10">
    <name type="scientific">Sphenostylis stenocarpa</name>
    <dbReference type="NCBI Taxonomy" id="92480"/>
    <lineage>
        <taxon>Eukaryota</taxon>
        <taxon>Viridiplantae</taxon>
        <taxon>Streptophyta</taxon>
        <taxon>Embryophyta</taxon>
        <taxon>Tracheophyta</taxon>
        <taxon>Spermatophyta</taxon>
        <taxon>Magnoliopsida</taxon>
        <taxon>eudicotyledons</taxon>
        <taxon>Gunneridae</taxon>
        <taxon>Pentapetalae</taxon>
        <taxon>rosids</taxon>
        <taxon>fabids</taxon>
        <taxon>Fabales</taxon>
        <taxon>Fabaceae</taxon>
        <taxon>Papilionoideae</taxon>
        <taxon>50 kb inversion clade</taxon>
        <taxon>NPAAA clade</taxon>
        <taxon>indigoferoid/millettioid clade</taxon>
        <taxon>Phaseoleae</taxon>
        <taxon>Sphenostylis</taxon>
    </lineage>
</organism>
<dbReference type="PANTHER" id="PTHR31496">
    <property type="entry name" value="TRANSCRIPTION FACTOR KAN2-RELATED"/>
    <property type="match status" value="1"/>
</dbReference>
<keyword evidence="3" id="KW-0221">Differentiation</keyword>
<dbReference type="FunFam" id="1.10.10.60:FF:000002">
    <property type="entry name" value="Myb family transcription factor"/>
    <property type="match status" value="1"/>
</dbReference>
<protein>
    <recommendedName>
        <fullName evidence="8">Myb-like domain-containing protein</fullName>
    </recommendedName>
</protein>
<feature type="domain" description="Myb-like" evidence="8">
    <location>
        <begin position="81"/>
        <end position="132"/>
    </location>
</feature>
<dbReference type="InterPro" id="IPR009057">
    <property type="entry name" value="Homeodomain-like_sf"/>
</dbReference>
<evidence type="ECO:0000256" key="3">
    <source>
        <dbReference type="ARBA" id="ARBA00022782"/>
    </source>
</evidence>
<evidence type="ECO:0000259" key="8">
    <source>
        <dbReference type="Pfam" id="PF00249"/>
    </source>
</evidence>
<keyword evidence="2" id="KW-0217">Developmental protein</keyword>
<proteinExistence type="predicted"/>
<gene>
    <name evidence="9" type="ORF">AYBTSS11_LOCUS2348</name>
</gene>
<dbReference type="AlphaFoldDB" id="A0AA86RWB8"/>
<feature type="region of interest" description="Disordered" evidence="7">
    <location>
        <begin position="235"/>
        <end position="268"/>
    </location>
</feature>
<evidence type="ECO:0000313" key="9">
    <source>
        <dbReference type="EMBL" id="CAJ1868133.1"/>
    </source>
</evidence>
<accession>A0AA86RWB8</accession>
<evidence type="ECO:0000256" key="5">
    <source>
        <dbReference type="ARBA" id="ARBA00023163"/>
    </source>
</evidence>
<keyword evidence="4" id="KW-0805">Transcription regulation</keyword>
<dbReference type="InterPro" id="IPR044847">
    <property type="entry name" value="KAN_fam"/>
</dbReference>
<dbReference type="SUPFAM" id="SSF46689">
    <property type="entry name" value="Homeodomain-like"/>
    <property type="match status" value="1"/>
</dbReference>
<dbReference type="Proteomes" id="UP001189624">
    <property type="component" value="Chromosome 1"/>
</dbReference>
<dbReference type="Pfam" id="PF00249">
    <property type="entry name" value="Myb_DNA-binding"/>
    <property type="match status" value="1"/>
</dbReference>
<feature type="compositionally biased region" description="Polar residues" evidence="7">
    <location>
        <begin position="236"/>
        <end position="247"/>
    </location>
</feature>
<feature type="compositionally biased region" description="Low complexity" evidence="7">
    <location>
        <begin position="185"/>
        <end position="197"/>
    </location>
</feature>
<dbReference type="GO" id="GO:0005634">
    <property type="term" value="C:nucleus"/>
    <property type="evidence" value="ECO:0007669"/>
    <property type="project" value="UniProtKB-SubCell"/>
</dbReference>
<evidence type="ECO:0000256" key="1">
    <source>
        <dbReference type="ARBA" id="ARBA00004123"/>
    </source>
</evidence>
<evidence type="ECO:0000313" key="10">
    <source>
        <dbReference type="Proteomes" id="UP001189624"/>
    </source>
</evidence>
<comment type="subcellular location">
    <subcellularLocation>
        <location evidence="1">Nucleus</location>
    </subcellularLocation>
</comment>
<dbReference type="NCBIfam" id="TIGR01557">
    <property type="entry name" value="myb_SHAQKYF"/>
    <property type="match status" value="1"/>
</dbReference>
<evidence type="ECO:0000256" key="7">
    <source>
        <dbReference type="SAM" id="MobiDB-lite"/>
    </source>
</evidence>
<dbReference type="InterPro" id="IPR006447">
    <property type="entry name" value="Myb_dom_plants"/>
</dbReference>
<evidence type="ECO:0000256" key="6">
    <source>
        <dbReference type="ARBA" id="ARBA00023242"/>
    </source>
</evidence>